<protein>
    <recommendedName>
        <fullName evidence="2">DUF4261 domain-containing protein</fullName>
    </recommendedName>
</protein>
<organism evidence="3 4">
    <name type="scientific">Corynebacterium durum F0235</name>
    <dbReference type="NCBI Taxonomy" id="1035195"/>
    <lineage>
        <taxon>Bacteria</taxon>
        <taxon>Bacillati</taxon>
        <taxon>Actinomycetota</taxon>
        <taxon>Actinomycetes</taxon>
        <taxon>Mycobacteriales</taxon>
        <taxon>Corynebacteriaceae</taxon>
        <taxon>Corynebacterium</taxon>
    </lineage>
</organism>
<evidence type="ECO:0000313" key="3">
    <source>
        <dbReference type="EMBL" id="EKX87454.1"/>
    </source>
</evidence>
<evidence type="ECO:0000256" key="1">
    <source>
        <dbReference type="SAM" id="MobiDB-lite"/>
    </source>
</evidence>
<feature type="domain" description="DUF4261" evidence="2">
    <location>
        <begin position="173"/>
        <end position="246"/>
    </location>
</feature>
<reference evidence="3 4" key="1">
    <citation type="submission" date="2012-05" db="EMBL/GenBank/DDBJ databases">
        <authorList>
            <person name="Weinstock G."/>
            <person name="Sodergren E."/>
            <person name="Lobos E.A."/>
            <person name="Fulton L."/>
            <person name="Fulton R."/>
            <person name="Courtney L."/>
            <person name="Fronick C."/>
            <person name="O'Laughlin M."/>
            <person name="Godfrey J."/>
            <person name="Wilson R.M."/>
            <person name="Miner T."/>
            <person name="Farmer C."/>
            <person name="Delehaunty K."/>
            <person name="Cordes M."/>
            <person name="Minx P."/>
            <person name="Tomlinson C."/>
            <person name="Chen J."/>
            <person name="Wollam A."/>
            <person name="Pepin K.H."/>
            <person name="Bhonagiri V."/>
            <person name="Zhang X."/>
            <person name="Suruliraj S."/>
            <person name="Warren W."/>
            <person name="Mitreva M."/>
            <person name="Mardis E.R."/>
            <person name="Wilson R.K."/>
        </authorList>
    </citation>
    <scope>NUCLEOTIDE SEQUENCE [LARGE SCALE GENOMIC DNA]</scope>
    <source>
        <strain evidence="3 4">F0235</strain>
    </source>
</reference>
<proteinExistence type="predicted"/>
<comment type="caution">
    <text evidence="3">The sequence shown here is derived from an EMBL/GenBank/DDBJ whole genome shotgun (WGS) entry which is preliminary data.</text>
</comment>
<evidence type="ECO:0000259" key="2">
    <source>
        <dbReference type="Pfam" id="PF14080"/>
    </source>
</evidence>
<gene>
    <name evidence="3" type="ORF">HMPREF9997_02780</name>
</gene>
<name>L1M8Z2_9CORY</name>
<dbReference type="HOGENOM" id="CLU_1029390_0_0_11"/>
<evidence type="ECO:0000313" key="4">
    <source>
        <dbReference type="Proteomes" id="UP000010445"/>
    </source>
</evidence>
<sequence length="270" mass="29806">MWMRGVTPEAVRDQMLADWPDLGPITVMPPSDMDDEDGAVAQFSLECGNAIIIVTTMDSQFADDTAELCAGSRLWPDAATFDTDYQATTIVAVYFEDEDAADVAVRALLTQAMASIIAVSNEAFAVYWGDANHVIIPPLFREMAQEILPNPPLYLWVAFNAGFREGGEFASTTVGLDSLGLMDIEIPDSSKTPEDTQEFILNLVIYLLENGPVIADGDTVGESETERIRAVYTESMFYPDKTVIQLRNEQSGSDKGNGNPKRSWFRRGRR</sequence>
<dbReference type="STRING" id="1035195.HMPREF9997_02780"/>
<dbReference type="Pfam" id="PF14080">
    <property type="entry name" value="DUF4261"/>
    <property type="match status" value="1"/>
</dbReference>
<dbReference type="Proteomes" id="UP000010445">
    <property type="component" value="Unassembled WGS sequence"/>
</dbReference>
<accession>L1M8Z2</accession>
<dbReference type="InterPro" id="IPR025357">
    <property type="entry name" value="DUF4261"/>
</dbReference>
<feature type="compositionally biased region" description="Polar residues" evidence="1">
    <location>
        <begin position="247"/>
        <end position="256"/>
    </location>
</feature>
<feature type="region of interest" description="Disordered" evidence="1">
    <location>
        <begin position="247"/>
        <end position="270"/>
    </location>
</feature>
<dbReference type="eggNOG" id="ENOG50330FM">
    <property type="taxonomic scope" value="Bacteria"/>
</dbReference>
<dbReference type="AlphaFoldDB" id="L1M8Z2"/>
<dbReference type="EMBL" id="AMEM01000044">
    <property type="protein sequence ID" value="EKX87454.1"/>
    <property type="molecule type" value="Genomic_DNA"/>
</dbReference>
<dbReference type="PATRIC" id="fig|1035195.3.peg.2493"/>
<keyword evidence="4" id="KW-1185">Reference proteome</keyword>